<protein>
    <submittedName>
        <fullName evidence="2">But2 family protein</fullName>
    </submittedName>
</protein>
<organism evidence="2 3">
    <name type="scientific">Schizosaccharomyces osmophilus</name>
    <dbReference type="NCBI Taxonomy" id="2545709"/>
    <lineage>
        <taxon>Eukaryota</taxon>
        <taxon>Fungi</taxon>
        <taxon>Dikarya</taxon>
        <taxon>Ascomycota</taxon>
        <taxon>Taphrinomycotina</taxon>
        <taxon>Schizosaccharomycetes</taxon>
        <taxon>Schizosaccharomycetales</taxon>
        <taxon>Schizosaccharomycetaceae</taxon>
        <taxon>Schizosaccharomyces</taxon>
    </lineage>
</organism>
<dbReference type="Proteomes" id="UP001212411">
    <property type="component" value="Chromosome 1"/>
</dbReference>
<evidence type="ECO:0000313" key="3">
    <source>
        <dbReference type="Proteomes" id="UP001212411"/>
    </source>
</evidence>
<feature type="signal peptide" evidence="1">
    <location>
        <begin position="1"/>
        <end position="20"/>
    </location>
</feature>
<evidence type="ECO:0000313" key="2">
    <source>
        <dbReference type="EMBL" id="WBW72843.1"/>
    </source>
</evidence>
<accession>A0AAF0AVU9</accession>
<name>A0AAF0AVU9_9SCHI</name>
<feature type="chain" id="PRO_5041915340" evidence="1">
    <location>
        <begin position="21"/>
        <end position="164"/>
    </location>
</feature>
<reference evidence="2 3" key="1">
    <citation type="journal article" date="2023" name="G3 (Bethesda)">
        <title>A high-quality reference genome for the fission yeast Schizosaccharomyces osmophilus.</title>
        <authorList>
            <person name="Jia G.S."/>
            <person name="Zhang W.C."/>
            <person name="Liang Y."/>
            <person name="Liu X.H."/>
            <person name="Rhind N."/>
            <person name="Pidoux A."/>
            <person name="Brysch-Herzberg M."/>
            <person name="Du L.L."/>
        </authorList>
    </citation>
    <scope>NUCLEOTIDE SEQUENCE [LARGE SCALE GENOMIC DNA]</scope>
    <source>
        <strain evidence="2 3">CBS 15793</strain>
    </source>
</reference>
<dbReference type="GeneID" id="80875907"/>
<sequence>MKFSLSAIALTLLGATSALANPISNSKRDLSPDQKFGIMSFHSGNIYVHLQTFYVGQSGHVYLSPYDNAKEGGSFHLKDSQLLYNNEPASLDKDGALVFQSSGSPLSGFDASEATNIGYELRLNGSSAVACPVANTNEVYQIFYGQGNNSKDCTGIATEAIVQT</sequence>
<dbReference type="EMBL" id="CP115611">
    <property type="protein sequence ID" value="WBW72843.1"/>
    <property type="molecule type" value="Genomic_DNA"/>
</dbReference>
<keyword evidence="1" id="KW-0732">Signal</keyword>
<evidence type="ECO:0000256" key="1">
    <source>
        <dbReference type="SAM" id="SignalP"/>
    </source>
</evidence>
<dbReference type="AlphaFoldDB" id="A0AAF0AVU9"/>
<keyword evidence="3" id="KW-1185">Reference proteome</keyword>
<dbReference type="RefSeq" id="XP_056037086.1">
    <property type="nucleotide sequence ID" value="XM_056181218.1"/>
</dbReference>
<dbReference type="PANTHER" id="PTHR39613">
    <property type="entry name" value="ANCHORED CELL WALL PROTEIN, PUTATIVE (AFU_ORTHOLOGUE AFUA_4G08960)-RELATED"/>
    <property type="match status" value="1"/>
</dbReference>
<dbReference type="PANTHER" id="PTHR39613:SF1">
    <property type="entry name" value="ANCHORED CELL WALL PROTEIN, PUTATIVE (AFU_ORTHOLOGUE AFUA_4G08960)-RELATED"/>
    <property type="match status" value="1"/>
</dbReference>
<proteinExistence type="predicted"/>
<dbReference type="KEGG" id="som:SOMG_02426"/>
<gene>
    <name evidence="2" type="ORF">SOMG_02426</name>
</gene>